<dbReference type="EMBL" id="KI546075">
    <property type="protein sequence ID" value="EST46388.1"/>
    <property type="molecule type" value="Genomic_DNA"/>
</dbReference>
<dbReference type="VEuPathDB" id="GiardiaDB:SS50377_27729"/>
<protein>
    <submittedName>
        <fullName evidence="2">Uncharacterized protein</fullName>
    </submittedName>
</protein>
<reference evidence="2" key="1">
    <citation type="journal article" date="2014" name="PLoS Genet.">
        <title>The Genome of Spironucleus salmonicida Highlights a Fish Pathogen Adapted to Fluctuating Environments.</title>
        <authorList>
            <person name="Xu F."/>
            <person name="Jerlstrom-Hultqvist J."/>
            <person name="Einarsson E."/>
            <person name="Astvaldsson A."/>
            <person name="Svard S.G."/>
            <person name="Andersson J.O."/>
        </authorList>
    </citation>
    <scope>NUCLEOTIDE SEQUENCE</scope>
</reference>
<proteinExistence type="predicted"/>
<feature type="coiled-coil region" evidence="1">
    <location>
        <begin position="525"/>
        <end position="552"/>
    </location>
</feature>
<evidence type="ECO:0000313" key="2">
    <source>
        <dbReference type="EMBL" id="EST46388.1"/>
    </source>
</evidence>
<sequence>MTDQDQNTKSEAKPTQLTFSSLDKDLLELQQDVVFSFIGIQFKISEVGDAVCYLKVAIDTVETLSLLHLFMWQHRQGLLLRSNIQLIVVQDELKEHSISVSEYWRNLASLSLQMGFSTMSFNEYNDILLQKSTHQMIIVSDFPRIDSQQLDTMEGLSNFQFDDKMSYSMKLVILERIGLAAHKQQQYAHLLPMILGYSAYIIYNQIIQYQKQDMESIVKDTVYIKNKDIDKEILDPNFPQVYIHHAQEVYTTATVPSEIQYKATILGNNGNKKIKNFTFDSITQVFKNIFELPIHLIDLFKFDGTNKFIFQQMCDVSYLFKAQYFAVFSAFFPLENAVMSQSSRSGKTVTLHTIFYFNLFSGLKIPILINTGFTKDSHDLKTQPLYNRGSIEMDQKLKTLFSAYQSQTDLGDVISSNLKDGVEYSKTMAYVKTECFNLIKTYDMHTAQQQLEGAFELYLQGTSVFCEFSVTGLLDFFKFDPSEQLEQTKQVLKLTTKALDDEIQKFTHERDVAKKIIDTQNQEDKSKKQKDIKKYEDSIRAIEQQIGILQQRTDYYATQKTSIQSDNVESYNSNKEVMLLVDECLAQQKGKYALCTSALVRITYQFVDKFMENAKSSIEEVVKKVKLQSSEQVEQLLNWLEMREHNSKADPVDYNNKSLYLKEADQKITQIISDPTEVQRYFLTLIPSELFKNCKAYKIIDLMGISSPNFINLRESQTVKESFQEMMSDLTKYTTLEVFREKLYQFLLMLYNPRGIETIFWRNISFVMNQGADTISSFHKSIEVKDKLNDYIGRNLQDEQKLIDFFIGEFGVKIIFPDCKIYAEIPFISVKVTHLLAAGTDLALINFLRQNQFLYTSENSRGKTPYTQSNILGTSQMHPSCLTQSYYKDMRITTQTDDSMRQQVNDKVKNMNIKDFYLTMVPELAAELQFLCPLVCPQIIIKNSTSKYLFNSTRQYQYNIGEKIIDLNILSSHRQILNSLFIEREDKQVGATSLGSNRLALNKILKSQSIQDFNNNLRLTSSSSLNREVVFILSFTMSQKFLEDLAILTTLTDEDLVQQSCGAQQILCQLNQQQVSEISAALLLIVSLCQNSDYETGMKLLMNQISKDSQFLEIYENPYYKYTAVTEIKLDTLYKQLKSLFKEACFMFLQQSFDKFFNAKSPTLQEFFQHAIDNAGICYAKLLSIGQIKAGQKLAIITIVDKNHISNVFFKPLPPMPDYLISLFGVRDQQVIDFSDQRLLSINAHSNNGYQFSSLNFLIESGNHIPEEVSTKQKDIEVALCFQISSKQKTTVTQIVLFHKNGHALHNDEQDIEYDQERLSGVQQCAHLSFTQFSNQDYSIGSYLQQINVFDEFQKIWYYKCYFQYGIQSSIQKQGFSPEYEIHVDCFWGQNYFLIPRQQNIRSVLRTANPKLFLFEAVKINKSDANNKESSVSMHIIVNQHQHLFQKLGNLYETLEVASPAIRLQTNVAWIPNKFNTCTENPIQITIEQINSLILTVESCRVENSIQYRFLSNPMLAKFDLGTSTVMSYLLNITLFPIAVEGQILVVNQLAPDHSEFVVPEPSKSEEQTVEDASISQYHTLCQAAKDKYISELSEREIEFLQKKEDEVFDAAYALLQFDDGAFTFKVKYQYQMSITRRQRTSFKEDCFETIYESKENLLETFIRLKAVIVAIKEGVVHVIILE</sequence>
<accession>V6LQ64</accession>
<name>V6LQ64_9EUKA</name>
<organism evidence="2">
    <name type="scientific">Spironucleus salmonicida</name>
    <dbReference type="NCBI Taxonomy" id="348837"/>
    <lineage>
        <taxon>Eukaryota</taxon>
        <taxon>Metamonada</taxon>
        <taxon>Diplomonadida</taxon>
        <taxon>Hexamitidae</taxon>
        <taxon>Hexamitinae</taxon>
        <taxon>Spironucleus</taxon>
    </lineage>
</organism>
<keyword evidence="1" id="KW-0175">Coiled coil</keyword>
<evidence type="ECO:0000256" key="1">
    <source>
        <dbReference type="SAM" id="Coils"/>
    </source>
</evidence>
<gene>
    <name evidence="2" type="ORF">SS50377_13591</name>
</gene>